<accession>A0A4R3M8C6</accession>
<dbReference type="InterPro" id="IPR029069">
    <property type="entry name" value="HotDog_dom_sf"/>
</dbReference>
<sequence length="284" mass="31194">MAPVESLRGYVNTWDCDENDHLNVQFYFRFFEDASAHFQSLCGVPAGARRRPTVRHVRYHRELRANDSIRIESLFATDAGSGRPGVVHMMYATGCGTLAATCLEDCDGFGEALRAALVRHEAAMPDSALPRSLAPGPAVLDKDTAAGQVTLRSRVRAGDCGPDGVIEDWPFVGRNSDAAAHFWDLVGIDRRWLDRHGRGRVAVEMKLTRLGDLRHGDLMHVTSRPLAVARSTVSFENRFVASDTGKVAAVIQLTALTMNLTTRRAEPLPDETRAMIEARIAGAR</sequence>
<dbReference type="AlphaFoldDB" id="A0A4R3M8C6"/>
<evidence type="ECO:0000313" key="2">
    <source>
        <dbReference type="Proteomes" id="UP000295678"/>
    </source>
</evidence>
<proteinExistence type="predicted"/>
<dbReference type="EMBL" id="SMAK01000007">
    <property type="protein sequence ID" value="TCT09352.1"/>
    <property type="molecule type" value="Genomic_DNA"/>
</dbReference>
<keyword evidence="1" id="KW-0378">Hydrolase</keyword>
<name>A0A4R3M8C6_9HYPH</name>
<dbReference type="RefSeq" id="WP_132807056.1">
    <property type="nucleotide sequence ID" value="NZ_SMAK01000007.1"/>
</dbReference>
<keyword evidence="2" id="KW-1185">Reference proteome</keyword>
<dbReference type="SUPFAM" id="SSF54637">
    <property type="entry name" value="Thioesterase/thiol ester dehydrase-isomerase"/>
    <property type="match status" value="2"/>
</dbReference>
<dbReference type="GO" id="GO:0047617">
    <property type="term" value="F:fatty acyl-CoA hydrolase activity"/>
    <property type="evidence" value="ECO:0007669"/>
    <property type="project" value="TreeGrafter"/>
</dbReference>
<organism evidence="1 2">
    <name type="scientific">Tepidamorphus gemmatus</name>
    <dbReference type="NCBI Taxonomy" id="747076"/>
    <lineage>
        <taxon>Bacteria</taxon>
        <taxon>Pseudomonadati</taxon>
        <taxon>Pseudomonadota</taxon>
        <taxon>Alphaproteobacteria</taxon>
        <taxon>Hyphomicrobiales</taxon>
        <taxon>Tepidamorphaceae</taxon>
        <taxon>Tepidamorphus</taxon>
    </lineage>
</organism>
<dbReference type="PANTHER" id="PTHR31793">
    <property type="entry name" value="4-HYDROXYBENZOYL-COA THIOESTERASE FAMILY MEMBER"/>
    <property type="match status" value="1"/>
</dbReference>
<protein>
    <submittedName>
        <fullName evidence="1">Acyl-CoA thioester hydrolase</fullName>
    </submittedName>
</protein>
<dbReference type="Gene3D" id="3.10.129.10">
    <property type="entry name" value="Hotdog Thioesterase"/>
    <property type="match status" value="2"/>
</dbReference>
<comment type="caution">
    <text evidence="1">The sequence shown here is derived from an EMBL/GenBank/DDBJ whole genome shotgun (WGS) entry which is preliminary data.</text>
</comment>
<dbReference type="Proteomes" id="UP000295678">
    <property type="component" value="Unassembled WGS sequence"/>
</dbReference>
<dbReference type="OrthoDB" id="7597365at2"/>
<evidence type="ECO:0000313" key="1">
    <source>
        <dbReference type="EMBL" id="TCT09352.1"/>
    </source>
</evidence>
<gene>
    <name evidence="1" type="ORF">EDC22_107200</name>
</gene>
<dbReference type="Pfam" id="PF13279">
    <property type="entry name" value="4HBT_2"/>
    <property type="match status" value="2"/>
</dbReference>
<dbReference type="PANTHER" id="PTHR31793:SF2">
    <property type="entry name" value="BLR1345 PROTEIN"/>
    <property type="match status" value="1"/>
</dbReference>
<dbReference type="InterPro" id="IPR050563">
    <property type="entry name" value="4-hydroxybenzoyl-CoA_TE"/>
</dbReference>
<reference evidence="1 2" key="1">
    <citation type="submission" date="2019-03" db="EMBL/GenBank/DDBJ databases">
        <title>Genomic Encyclopedia of Type Strains, Phase IV (KMG-IV): sequencing the most valuable type-strain genomes for metagenomic binning, comparative biology and taxonomic classification.</title>
        <authorList>
            <person name="Goeker M."/>
        </authorList>
    </citation>
    <scope>NUCLEOTIDE SEQUENCE [LARGE SCALE GENOMIC DNA]</scope>
    <source>
        <strain evidence="1 2">DSM 19345</strain>
    </source>
</reference>